<keyword evidence="2" id="KW-1185">Reference proteome</keyword>
<sequence length="213" mass="21475">MKHSVVSGAPKSRFVPMAWGAGALASVVMVLGVNGTLSSWTQAVINNDTNDTKSTVAVALEELSGATSCVDSATVAGNVATCSGINKYGDTVLDPDGTNTHSETVTMKNTGTAAGDLTVSADSCAATLTNGDPVSASMCGSATVKVTCGATPTTVFNTGTLDAFDTAGDKVVTNLDPAETINCTFLVTLPTNAPAQYSDQIASQPITWTLVAS</sequence>
<accession>A0A7W3P940</accession>
<dbReference type="Proteomes" id="UP000580910">
    <property type="component" value="Unassembled WGS sequence"/>
</dbReference>
<reference evidence="1 2" key="1">
    <citation type="submission" date="2020-07" db="EMBL/GenBank/DDBJ databases">
        <title>Sequencing the genomes of 1000 actinobacteria strains.</title>
        <authorList>
            <person name="Klenk H.-P."/>
        </authorList>
    </citation>
    <scope>NUCLEOTIDE SEQUENCE [LARGE SCALE GENOMIC DNA]</scope>
    <source>
        <strain evidence="1 2">DSM 21349</strain>
    </source>
</reference>
<evidence type="ECO:0000313" key="1">
    <source>
        <dbReference type="EMBL" id="MBA8803036.1"/>
    </source>
</evidence>
<evidence type="ECO:0000313" key="2">
    <source>
        <dbReference type="Proteomes" id="UP000580910"/>
    </source>
</evidence>
<dbReference type="EMBL" id="JACGXA010000001">
    <property type="protein sequence ID" value="MBA8803036.1"/>
    <property type="molecule type" value="Genomic_DNA"/>
</dbReference>
<evidence type="ECO:0008006" key="3">
    <source>
        <dbReference type="Google" id="ProtNLM"/>
    </source>
</evidence>
<organism evidence="1 2">
    <name type="scientific">Nocardioides ginsengisegetis</name>
    <dbReference type="NCBI Taxonomy" id="661491"/>
    <lineage>
        <taxon>Bacteria</taxon>
        <taxon>Bacillati</taxon>
        <taxon>Actinomycetota</taxon>
        <taxon>Actinomycetes</taxon>
        <taxon>Propionibacteriales</taxon>
        <taxon>Nocardioidaceae</taxon>
        <taxon>Nocardioides</taxon>
    </lineage>
</organism>
<gene>
    <name evidence="1" type="ORF">FB382_001327</name>
</gene>
<comment type="caution">
    <text evidence="1">The sequence shown here is derived from an EMBL/GenBank/DDBJ whole genome shotgun (WGS) entry which is preliminary data.</text>
</comment>
<dbReference type="AlphaFoldDB" id="A0A7W3P940"/>
<proteinExistence type="predicted"/>
<dbReference type="RefSeq" id="WP_182537810.1">
    <property type="nucleotide sequence ID" value="NZ_JACGXA010000001.1"/>
</dbReference>
<name>A0A7W3P940_9ACTN</name>
<protein>
    <recommendedName>
        <fullName evidence="3">SipW-cognate class signal peptide</fullName>
    </recommendedName>
</protein>